<protein>
    <submittedName>
        <fullName evidence="1">17107_t:CDS:1</fullName>
    </submittedName>
</protein>
<sequence>TKLHTALKCINKLIRQIQANTQTSNNTLIQTYNEDIDYINNKTEIQINHITPEDLIPTNKEALIIQLKVQQKTIHQARKLENNLAHQ</sequence>
<proteinExistence type="predicted"/>
<name>A0A9N9KHU7_9GLOM</name>
<organism evidence="1 2">
    <name type="scientific">Cetraspora pellucida</name>
    <dbReference type="NCBI Taxonomy" id="1433469"/>
    <lineage>
        <taxon>Eukaryota</taxon>
        <taxon>Fungi</taxon>
        <taxon>Fungi incertae sedis</taxon>
        <taxon>Mucoromycota</taxon>
        <taxon>Glomeromycotina</taxon>
        <taxon>Glomeromycetes</taxon>
        <taxon>Diversisporales</taxon>
        <taxon>Gigasporaceae</taxon>
        <taxon>Cetraspora</taxon>
    </lineage>
</organism>
<reference evidence="1" key="1">
    <citation type="submission" date="2021-06" db="EMBL/GenBank/DDBJ databases">
        <authorList>
            <person name="Kallberg Y."/>
            <person name="Tangrot J."/>
            <person name="Rosling A."/>
        </authorList>
    </citation>
    <scope>NUCLEOTIDE SEQUENCE</scope>
    <source>
        <strain evidence="1">FL966</strain>
    </source>
</reference>
<evidence type="ECO:0000313" key="1">
    <source>
        <dbReference type="EMBL" id="CAG8829868.1"/>
    </source>
</evidence>
<comment type="caution">
    <text evidence="1">The sequence shown here is derived from an EMBL/GenBank/DDBJ whole genome shotgun (WGS) entry which is preliminary data.</text>
</comment>
<accession>A0A9N9KHU7</accession>
<feature type="non-terminal residue" evidence="1">
    <location>
        <position position="1"/>
    </location>
</feature>
<dbReference type="Proteomes" id="UP000789759">
    <property type="component" value="Unassembled WGS sequence"/>
</dbReference>
<evidence type="ECO:0000313" key="2">
    <source>
        <dbReference type="Proteomes" id="UP000789759"/>
    </source>
</evidence>
<gene>
    <name evidence="1" type="ORF">CPELLU_LOCUS20539</name>
</gene>
<feature type="non-terminal residue" evidence="1">
    <location>
        <position position="87"/>
    </location>
</feature>
<dbReference type="AlphaFoldDB" id="A0A9N9KHU7"/>
<keyword evidence="2" id="KW-1185">Reference proteome</keyword>
<dbReference type="EMBL" id="CAJVQA010062959">
    <property type="protein sequence ID" value="CAG8829868.1"/>
    <property type="molecule type" value="Genomic_DNA"/>
</dbReference>